<evidence type="ECO:0000313" key="1">
    <source>
        <dbReference type="EMBL" id="KKN11494.1"/>
    </source>
</evidence>
<protein>
    <submittedName>
        <fullName evidence="1">Uncharacterized protein</fullName>
    </submittedName>
</protein>
<dbReference type="AlphaFoldDB" id="A0A0F9N0M4"/>
<gene>
    <name evidence="1" type="ORF">LCGC14_1025930</name>
</gene>
<organism evidence="1">
    <name type="scientific">marine sediment metagenome</name>
    <dbReference type="NCBI Taxonomy" id="412755"/>
    <lineage>
        <taxon>unclassified sequences</taxon>
        <taxon>metagenomes</taxon>
        <taxon>ecological metagenomes</taxon>
    </lineage>
</organism>
<dbReference type="EMBL" id="LAZR01004129">
    <property type="protein sequence ID" value="KKN11494.1"/>
    <property type="molecule type" value="Genomic_DNA"/>
</dbReference>
<reference evidence="1" key="1">
    <citation type="journal article" date="2015" name="Nature">
        <title>Complex archaea that bridge the gap between prokaryotes and eukaryotes.</title>
        <authorList>
            <person name="Spang A."/>
            <person name="Saw J.H."/>
            <person name="Jorgensen S.L."/>
            <person name="Zaremba-Niedzwiedzka K."/>
            <person name="Martijn J."/>
            <person name="Lind A.E."/>
            <person name="van Eijk R."/>
            <person name="Schleper C."/>
            <person name="Guy L."/>
            <person name="Ettema T.J."/>
        </authorList>
    </citation>
    <scope>NUCLEOTIDE SEQUENCE</scope>
</reference>
<comment type="caution">
    <text evidence="1">The sequence shown here is derived from an EMBL/GenBank/DDBJ whole genome shotgun (WGS) entry which is preliminary data.</text>
</comment>
<accession>A0A0F9N0M4</accession>
<sequence>MPVNIEINDGNFSLGPINGFFYTVNKQISSLLQIEADGTVVNTFPMTRSQFRNPILELHYDGTFFWTMEELPSSLGMVIKKWRLHPHKTADFPNAAPSEFRWQDEITLLNLPNIKYQSEAFCVEHYHRSIQGAANQGDFTIKVSDVTDIDLGDVLYLGPSDFAGFIGQEEEITVLGINTSTKDISFFKQGGLESSYGPGNDVDFQKGLWVFNDHSFSGTRDDRGSLIKFEYPSLNLVTIDTGAKYSRVTAADFDLTSISFVRDFVIMKLNLNTTTFDLESSLEANLVNSNKYEVLKVYDLISDLSNNLYYKLQQKETSEDLPTGTLTTVDFTPDYNFQTQPILVFVNSTALRFEPTRFAITGASPKSRKFTVYAEIRDQFNFPILGKSIQFTNTVASEGDPGIPGTMDPAVDVTNVSGTARSEFTPSATPTDIILNIKAQVL</sequence>
<proteinExistence type="predicted"/>
<name>A0A0F9N0M4_9ZZZZ</name>